<dbReference type="eggNOG" id="ENOG5032R92">
    <property type="taxonomic scope" value="Bacteria"/>
</dbReference>
<evidence type="ECO:0000313" key="3">
    <source>
        <dbReference type="Proteomes" id="UP000011223"/>
    </source>
</evidence>
<feature type="domain" description="T6SS immunity protein Tdi1 C-terminal" evidence="1">
    <location>
        <begin position="54"/>
        <end position="126"/>
    </location>
</feature>
<protein>
    <recommendedName>
        <fullName evidence="1">T6SS immunity protein Tdi1 C-terminal domain-containing protein</fullName>
    </recommendedName>
</protein>
<gene>
    <name evidence="2" type="ORF">D515_00625</name>
</gene>
<accession>R1IS94</accession>
<dbReference type="InterPro" id="IPR015002">
    <property type="entry name" value="T6SS_Tdi1_C"/>
</dbReference>
<comment type="caution">
    <text evidence="2">The sequence shown here is derived from an EMBL/GenBank/DDBJ whole genome shotgun (WGS) entry which is preliminary data.</text>
</comment>
<proteinExistence type="predicted"/>
<evidence type="ECO:0000313" key="2">
    <source>
        <dbReference type="EMBL" id="EOD80337.1"/>
    </source>
</evidence>
<dbReference type="RefSeq" id="WP_002537670.1">
    <property type="nucleotide sequence ID" value="NZ_ANFM02000013.1"/>
</dbReference>
<keyword evidence="3" id="KW-1185">Reference proteome</keyword>
<dbReference type="Proteomes" id="UP000011223">
    <property type="component" value="Unassembled WGS sequence"/>
</dbReference>
<dbReference type="Pfam" id="PF08906">
    <property type="entry name" value="T6SS_Tdi1_C"/>
    <property type="match status" value="1"/>
</dbReference>
<dbReference type="EMBL" id="ANFM02000013">
    <property type="protein sequence ID" value="EOD80337.1"/>
    <property type="molecule type" value="Genomic_DNA"/>
</dbReference>
<dbReference type="AlphaFoldDB" id="R1IS94"/>
<sequence length="147" mass="16581">MDVTEKINTSWGWTGIEAVEVVRENDFGNLLIRDSSSRFWRLCPEELECELVAANKQQFDELLSDKEFLIDWHMTALVEVAKKTLGELDEGRKYYLVIPGSLGGEYDISNIKTITLDELISLSGSLAHQIKDLPPGAKVKLNVVKKN</sequence>
<name>R1IS94_9GAMM</name>
<reference evidence="2 3" key="1">
    <citation type="journal article" date="2014" name="PLoS ONE">
        <title>Grimontia indica AK16(T), sp. nov., Isolated from a Seawater Sample Reports the Presence of Pathogenic Genes Similar to Vibrio Genus.</title>
        <authorList>
            <person name="Singh A."/>
            <person name="Vaidya B."/>
            <person name="Khatri I."/>
            <person name="Srinivas T.N."/>
            <person name="Subramanian S."/>
            <person name="Korpole S."/>
            <person name="Pinnaka A.K."/>
        </authorList>
    </citation>
    <scope>NUCLEOTIDE SEQUENCE [LARGE SCALE GENOMIC DNA]</scope>
    <source>
        <strain evidence="2 3">AK16</strain>
    </source>
</reference>
<organism evidence="2 3">
    <name type="scientific">Grimontia indica</name>
    <dbReference type="NCBI Taxonomy" id="1056512"/>
    <lineage>
        <taxon>Bacteria</taxon>
        <taxon>Pseudomonadati</taxon>
        <taxon>Pseudomonadota</taxon>
        <taxon>Gammaproteobacteria</taxon>
        <taxon>Vibrionales</taxon>
        <taxon>Vibrionaceae</taxon>
        <taxon>Grimontia</taxon>
    </lineage>
</organism>
<evidence type="ECO:0000259" key="1">
    <source>
        <dbReference type="Pfam" id="PF08906"/>
    </source>
</evidence>